<feature type="domain" description="Sulfotransferase" evidence="3">
    <location>
        <begin position="41"/>
        <end position="245"/>
    </location>
</feature>
<dbReference type="Gene3D" id="3.40.50.300">
    <property type="entry name" value="P-loop containing nucleotide triphosphate hydrolases"/>
    <property type="match status" value="1"/>
</dbReference>
<dbReference type="InterPro" id="IPR027417">
    <property type="entry name" value="P-loop_NTPase"/>
</dbReference>
<evidence type="ECO:0000313" key="4">
    <source>
        <dbReference type="EMBL" id="NYI12212.1"/>
    </source>
</evidence>
<keyword evidence="2" id="KW-0325">Glycoprotein</keyword>
<evidence type="ECO:0000256" key="1">
    <source>
        <dbReference type="ARBA" id="ARBA00022679"/>
    </source>
</evidence>
<dbReference type="SUPFAM" id="SSF52540">
    <property type="entry name" value="P-loop containing nucleoside triphosphate hydrolases"/>
    <property type="match status" value="1"/>
</dbReference>
<proteinExistence type="predicted"/>
<evidence type="ECO:0000313" key="5">
    <source>
        <dbReference type="Proteomes" id="UP000537326"/>
    </source>
</evidence>
<dbReference type="Proteomes" id="UP000537326">
    <property type="component" value="Unassembled WGS sequence"/>
</dbReference>
<dbReference type="EMBL" id="JACBZI010000001">
    <property type="protein sequence ID" value="NYI12212.1"/>
    <property type="molecule type" value="Genomic_DNA"/>
</dbReference>
<sequence length="297" mass="34050">MPVRTLTHTLAHRLPETATESMRHAALAAGRATAPARRLPSFLVIGAQRCGTTTLFRLLAEHPHLLRPTVSKGTGYFDDGYHHSSHWYRGHFALRTWGGALRAGPVHSFEASGYYLFHPLAAERIARDLPHVHVVALVRDPVERARSAHRHEQVRGFETLDFDSAVRAEAVRTHGEEQRLREDPTYRSFAHRHHAYLQRGEYARQLDRFVAALGRDRVHVVDYGRFFADPVDRFVDLQRALGVPVWRPDHVRRWNAADKPPLDDERRRALLLHFEPHDEALTDLLGEEPSWRSEAGR</sequence>
<protein>
    <recommendedName>
        <fullName evidence="3">Sulfotransferase domain-containing protein</fullName>
    </recommendedName>
</protein>
<dbReference type="InterPro" id="IPR037359">
    <property type="entry name" value="NST/OST"/>
</dbReference>
<dbReference type="AlphaFoldDB" id="A0A7Y9YJF6"/>
<evidence type="ECO:0000259" key="3">
    <source>
        <dbReference type="Pfam" id="PF00685"/>
    </source>
</evidence>
<dbReference type="RefSeq" id="WP_218842463.1">
    <property type="nucleotide sequence ID" value="NZ_BAAAPP010000001.1"/>
</dbReference>
<dbReference type="PANTHER" id="PTHR10605">
    <property type="entry name" value="HEPARAN SULFATE SULFOTRANSFERASE"/>
    <property type="match status" value="1"/>
</dbReference>
<accession>A0A7Y9YJF6</accession>
<keyword evidence="1" id="KW-0808">Transferase</keyword>
<reference evidence="4 5" key="1">
    <citation type="submission" date="2020-07" db="EMBL/GenBank/DDBJ databases">
        <title>Sequencing the genomes of 1000 actinobacteria strains.</title>
        <authorList>
            <person name="Klenk H.-P."/>
        </authorList>
    </citation>
    <scope>NUCLEOTIDE SEQUENCE [LARGE SCALE GENOMIC DNA]</scope>
    <source>
        <strain evidence="4 5">DSM 18248</strain>
    </source>
</reference>
<organism evidence="4 5">
    <name type="scientific">Nocardioides marinus</name>
    <dbReference type="NCBI Taxonomy" id="374514"/>
    <lineage>
        <taxon>Bacteria</taxon>
        <taxon>Bacillati</taxon>
        <taxon>Actinomycetota</taxon>
        <taxon>Actinomycetes</taxon>
        <taxon>Propionibacteriales</taxon>
        <taxon>Nocardioidaceae</taxon>
        <taxon>Nocardioides</taxon>
    </lineage>
</organism>
<name>A0A7Y9YJF6_9ACTN</name>
<dbReference type="PANTHER" id="PTHR10605:SF56">
    <property type="entry name" value="BIFUNCTIONAL HEPARAN SULFATE N-DEACETYLASE_N-SULFOTRANSFERASE"/>
    <property type="match status" value="1"/>
</dbReference>
<dbReference type="InterPro" id="IPR000863">
    <property type="entry name" value="Sulfotransferase_dom"/>
</dbReference>
<evidence type="ECO:0000256" key="2">
    <source>
        <dbReference type="ARBA" id="ARBA00023180"/>
    </source>
</evidence>
<keyword evidence="5" id="KW-1185">Reference proteome</keyword>
<comment type="caution">
    <text evidence="4">The sequence shown here is derived from an EMBL/GenBank/DDBJ whole genome shotgun (WGS) entry which is preliminary data.</text>
</comment>
<dbReference type="Pfam" id="PF00685">
    <property type="entry name" value="Sulfotransfer_1"/>
    <property type="match status" value="1"/>
</dbReference>
<gene>
    <name evidence="4" type="ORF">BKA05_003727</name>
</gene>
<dbReference type="GO" id="GO:0008146">
    <property type="term" value="F:sulfotransferase activity"/>
    <property type="evidence" value="ECO:0007669"/>
    <property type="project" value="InterPro"/>
</dbReference>